<organism evidence="1 2">
    <name type="scientific">candidate division CSSED10-310 bacterium</name>
    <dbReference type="NCBI Taxonomy" id="2855610"/>
    <lineage>
        <taxon>Bacteria</taxon>
        <taxon>Bacteria division CSSED10-310</taxon>
    </lineage>
</organism>
<gene>
    <name evidence="1" type="ORF">ACFL27_18335</name>
</gene>
<evidence type="ECO:0000313" key="1">
    <source>
        <dbReference type="EMBL" id="MFC1852157.1"/>
    </source>
</evidence>
<comment type="caution">
    <text evidence="1">The sequence shown here is derived from an EMBL/GenBank/DDBJ whole genome shotgun (WGS) entry which is preliminary data.</text>
</comment>
<proteinExistence type="predicted"/>
<name>A0ABV6Z120_UNCC1</name>
<keyword evidence="2" id="KW-1185">Reference proteome</keyword>
<sequence>MTSVNAMRINNDTGILLCDEASYWNEEWMILYTPDKIQGVVGYDLIEQYRLALFIGMSGSSMMGERVMDGLTNRITKLYEQAVSRLGHPPKQFVTLEKLAWEAYNVASEVKAEYIDDFLISHFGFKTADLVAGHYKKDGKTIAIDDEDIQNEALKFVTFKGQPAEVGYIYKNTLFIAGYSPADGFKMYFLSTTTPVCEEVSEIYVTGGSGTDTTDLVYSDFAAQNQLRERREGLDLIDATIAAFSGLGTAFRLTAGVAPYPNFIYIDGQSEQLVQKTFDHRSQFISEVVIAGNNDLIPRATVRELVDKVLFKDLSFHEANQIFMARARNKRDLELFLRGYYLDRPTPPHTAPMLSSLK</sequence>
<protein>
    <submittedName>
        <fullName evidence="1">Uncharacterized protein</fullName>
    </submittedName>
</protein>
<reference evidence="1 2" key="1">
    <citation type="submission" date="2024-09" db="EMBL/GenBank/DDBJ databases">
        <title>Laminarin stimulates single cell rates of sulfate reduction while oxygen inhibits transcriptomic activity in coastal marine sediment.</title>
        <authorList>
            <person name="Lindsay M."/>
            <person name="Orcutt B."/>
            <person name="Emerson D."/>
            <person name="Stepanauskas R."/>
            <person name="D'Angelo T."/>
        </authorList>
    </citation>
    <scope>NUCLEOTIDE SEQUENCE [LARGE SCALE GENOMIC DNA]</scope>
    <source>
        <strain evidence="1">SAG AM-311-K15</strain>
    </source>
</reference>
<dbReference type="EMBL" id="JBHPBY010000273">
    <property type="protein sequence ID" value="MFC1852157.1"/>
    <property type="molecule type" value="Genomic_DNA"/>
</dbReference>
<accession>A0ABV6Z120</accession>
<evidence type="ECO:0000313" key="2">
    <source>
        <dbReference type="Proteomes" id="UP001594351"/>
    </source>
</evidence>
<dbReference type="Proteomes" id="UP001594351">
    <property type="component" value="Unassembled WGS sequence"/>
</dbReference>